<keyword evidence="12" id="KW-1185">Reference proteome</keyword>
<gene>
    <name evidence="10" type="primary">plsY</name>
    <name evidence="11" type="ORF">CJO09_12230</name>
</gene>
<keyword evidence="5 10" id="KW-1133">Transmembrane helix</keyword>
<evidence type="ECO:0000313" key="11">
    <source>
        <dbReference type="EMBL" id="RII82122.1"/>
    </source>
</evidence>
<evidence type="ECO:0000256" key="2">
    <source>
        <dbReference type="ARBA" id="ARBA00022516"/>
    </source>
</evidence>
<evidence type="ECO:0000256" key="8">
    <source>
        <dbReference type="ARBA" id="ARBA00023209"/>
    </source>
</evidence>
<comment type="subcellular location">
    <subcellularLocation>
        <location evidence="10">Cell membrane</location>
        <topology evidence="10">Multi-pass membrane protein</topology>
    </subcellularLocation>
</comment>
<proteinExistence type="inferred from homology"/>
<dbReference type="RefSeq" id="WP_119442604.1">
    <property type="nucleotide sequence ID" value="NZ_CP170494.1"/>
</dbReference>
<dbReference type="Pfam" id="PF02660">
    <property type="entry name" value="G3P_acyltransf"/>
    <property type="match status" value="1"/>
</dbReference>
<evidence type="ECO:0000256" key="3">
    <source>
        <dbReference type="ARBA" id="ARBA00022679"/>
    </source>
</evidence>
<protein>
    <recommendedName>
        <fullName evidence="10">Glycerol-3-phosphate acyltransferase</fullName>
    </recommendedName>
    <alternativeName>
        <fullName evidence="10">Acyl-PO4 G3P acyltransferase</fullName>
    </alternativeName>
    <alternativeName>
        <fullName evidence="10">Acyl-phosphate--glycerol-3-phosphate acyltransferase</fullName>
    </alternativeName>
    <alternativeName>
        <fullName evidence="10">G3P acyltransferase</fullName>
        <shortName evidence="10">GPAT</shortName>
        <ecNumber evidence="10">2.3.1.275</ecNumber>
    </alternativeName>
    <alternativeName>
        <fullName evidence="10">Lysophosphatidic acid synthase</fullName>
        <shortName evidence="10">LPA synthase</shortName>
    </alternativeName>
</protein>
<evidence type="ECO:0000256" key="1">
    <source>
        <dbReference type="ARBA" id="ARBA00022475"/>
    </source>
</evidence>
<name>A0ABX9MT25_9BURK</name>
<feature type="transmembrane region" description="Helical" evidence="10">
    <location>
        <begin position="117"/>
        <end position="141"/>
    </location>
</feature>
<keyword evidence="2 10" id="KW-0444">Lipid biosynthesis</keyword>
<keyword evidence="4 10" id="KW-0812">Transmembrane</keyword>
<comment type="caution">
    <text evidence="11">The sequence shown here is derived from an EMBL/GenBank/DDBJ whole genome shotgun (WGS) entry which is preliminary data.</text>
</comment>
<keyword evidence="9 10" id="KW-1208">Phospholipid metabolism</keyword>
<feature type="transmembrane region" description="Helical" evidence="10">
    <location>
        <begin position="6"/>
        <end position="29"/>
    </location>
</feature>
<evidence type="ECO:0000313" key="12">
    <source>
        <dbReference type="Proteomes" id="UP000266483"/>
    </source>
</evidence>
<dbReference type="SMART" id="SM01207">
    <property type="entry name" value="G3P_acyltransf"/>
    <property type="match status" value="1"/>
</dbReference>
<comment type="function">
    <text evidence="10">Catalyzes the transfer of an acyl group from acyl-phosphate (acyl-PO(4)) to glycerol-3-phosphate (G3P) to form lysophosphatidic acid (LPA). This enzyme utilizes acyl-phosphate as fatty acyl donor, but not acyl-CoA or acyl-ACP.</text>
</comment>
<feature type="transmembrane region" description="Helical" evidence="10">
    <location>
        <begin position="72"/>
        <end position="105"/>
    </location>
</feature>
<evidence type="ECO:0000256" key="9">
    <source>
        <dbReference type="ARBA" id="ARBA00023264"/>
    </source>
</evidence>
<dbReference type="Proteomes" id="UP000266483">
    <property type="component" value="Unassembled WGS sequence"/>
</dbReference>
<accession>A0ABX9MT25</accession>
<sequence>MASATSVLISLVVILGAYIIGSISFAVVVSRLMGLDDPRTFGSGNPGATNVLRTGNKKAAIFTLVGDTLKGWVAVFLATLIATQFGLGAALPAAAALAAFLGHVYPIFLKFKGGKGVATALGVLAGLEPVLALATLVTWLIVAYASRYSSLAAVLAAIFAPLYYLFGANIAWRLQGSVTFVLIIIAVVLCYRHSANITRLMKGTEPKIGKSKSQAGKPKT</sequence>
<comment type="similarity">
    <text evidence="10">Belongs to the PlsY family.</text>
</comment>
<evidence type="ECO:0000256" key="7">
    <source>
        <dbReference type="ARBA" id="ARBA00023136"/>
    </source>
</evidence>
<feature type="transmembrane region" description="Helical" evidence="10">
    <location>
        <begin position="172"/>
        <end position="191"/>
    </location>
</feature>
<keyword evidence="8 10" id="KW-0594">Phospholipid biosynthesis</keyword>
<dbReference type="EC" id="2.3.1.275" evidence="10"/>
<organism evidence="11 12">
    <name type="scientific">Neopusillimonas maritima</name>
    <dbReference type="NCBI Taxonomy" id="2026239"/>
    <lineage>
        <taxon>Bacteria</taxon>
        <taxon>Pseudomonadati</taxon>
        <taxon>Pseudomonadota</taxon>
        <taxon>Betaproteobacteria</taxon>
        <taxon>Burkholderiales</taxon>
        <taxon>Alcaligenaceae</taxon>
        <taxon>Neopusillimonas</taxon>
    </lineage>
</organism>
<dbReference type="InterPro" id="IPR003811">
    <property type="entry name" value="G3P_acylTferase_PlsY"/>
</dbReference>
<dbReference type="NCBIfam" id="TIGR00023">
    <property type="entry name" value="glycerol-3-phosphate 1-O-acyltransferase PlsY"/>
    <property type="match status" value="1"/>
</dbReference>
<keyword evidence="1 10" id="KW-1003">Cell membrane</keyword>
<feature type="transmembrane region" description="Helical" evidence="10">
    <location>
        <begin position="148"/>
        <end position="166"/>
    </location>
</feature>
<evidence type="ECO:0000256" key="4">
    <source>
        <dbReference type="ARBA" id="ARBA00022692"/>
    </source>
</evidence>
<dbReference type="PANTHER" id="PTHR30309">
    <property type="entry name" value="INNER MEMBRANE PROTEIN YGIH"/>
    <property type="match status" value="1"/>
</dbReference>
<keyword evidence="3 10" id="KW-0808">Transferase</keyword>
<dbReference type="PANTHER" id="PTHR30309:SF0">
    <property type="entry name" value="GLYCEROL-3-PHOSPHATE ACYLTRANSFERASE-RELATED"/>
    <property type="match status" value="1"/>
</dbReference>
<dbReference type="GO" id="GO:0016746">
    <property type="term" value="F:acyltransferase activity"/>
    <property type="evidence" value="ECO:0007669"/>
    <property type="project" value="UniProtKB-KW"/>
</dbReference>
<evidence type="ECO:0000256" key="5">
    <source>
        <dbReference type="ARBA" id="ARBA00022989"/>
    </source>
</evidence>
<comment type="catalytic activity">
    <reaction evidence="10">
        <text>an acyl phosphate + sn-glycerol 3-phosphate = a 1-acyl-sn-glycero-3-phosphate + phosphate</text>
        <dbReference type="Rhea" id="RHEA:34075"/>
        <dbReference type="ChEBI" id="CHEBI:43474"/>
        <dbReference type="ChEBI" id="CHEBI:57597"/>
        <dbReference type="ChEBI" id="CHEBI:57970"/>
        <dbReference type="ChEBI" id="CHEBI:59918"/>
        <dbReference type="EC" id="2.3.1.275"/>
    </reaction>
</comment>
<keyword evidence="11" id="KW-0012">Acyltransferase</keyword>
<keyword evidence="7 10" id="KW-0472">Membrane</keyword>
<reference evidence="11 12" key="1">
    <citation type="submission" date="2017-08" db="EMBL/GenBank/DDBJ databases">
        <title>Pusillimonas indicus sp. nov., a member of the family Alcaligenaceae isolated from surface seawater.</title>
        <authorList>
            <person name="Li J."/>
        </authorList>
    </citation>
    <scope>NUCLEOTIDE SEQUENCE [LARGE SCALE GENOMIC DNA]</scope>
    <source>
        <strain evidence="11 12">17-4A</strain>
    </source>
</reference>
<dbReference type="HAMAP" id="MF_01043">
    <property type="entry name" value="PlsY"/>
    <property type="match status" value="1"/>
</dbReference>
<keyword evidence="6 10" id="KW-0443">Lipid metabolism</keyword>
<evidence type="ECO:0000256" key="6">
    <source>
        <dbReference type="ARBA" id="ARBA00023098"/>
    </source>
</evidence>
<evidence type="ECO:0000256" key="10">
    <source>
        <dbReference type="HAMAP-Rule" id="MF_01043"/>
    </source>
</evidence>
<comment type="pathway">
    <text evidence="10">Lipid metabolism; phospholipid metabolism.</text>
</comment>
<dbReference type="EMBL" id="NQOU01000005">
    <property type="protein sequence ID" value="RII82122.1"/>
    <property type="molecule type" value="Genomic_DNA"/>
</dbReference>
<comment type="subunit">
    <text evidence="10">Probably interacts with PlsX.</text>
</comment>